<evidence type="ECO:0000313" key="2">
    <source>
        <dbReference type="EMBL" id="NHN34345.1"/>
    </source>
</evidence>
<evidence type="ECO:0000256" key="1">
    <source>
        <dbReference type="SAM" id="MobiDB-lite"/>
    </source>
</evidence>
<feature type="compositionally biased region" description="Polar residues" evidence="1">
    <location>
        <begin position="44"/>
        <end position="69"/>
    </location>
</feature>
<evidence type="ECO:0000313" key="3">
    <source>
        <dbReference type="Proteomes" id="UP001165962"/>
    </source>
</evidence>
<dbReference type="EMBL" id="JAAOIW010000018">
    <property type="protein sequence ID" value="NHN34345.1"/>
    <property type="molecule type" value="Genomic_DNA"/>
</dbReference>
<dbReference type="Proteomes" id="UP001165962">
    <property type="component" value="Unassembled WGS sequence"/>
</dbReference>
<reference evidence="2" key="1">
    <citation type="submission" date="2020-03" db="EMBL/GenBank/DDBJ databases">
        <title>Draft sequencing of Paenibacilllus sp. S3N08.</title>
        <authorList>
            <person name="Kim D.-U."/>
        </authorList>
    </citation>
    <scope>NUCLEOTIDE SEQUENCE</scope>
    <source>
        <strain evidence="2">S3N08</strain>
    </source>
</reference>
<evidence type="ECO:0008006" key="4">
    <source>
        <dbReference type="Google" id="ProtNLM"/>
    </source>
</evidence>
<sequence length="234" mass="24922">MNNWGASVSIMLSFVLVTGCSWTGKTEKSVPPVSVEAASVIPSTPASQPPASKSIKDVTSTTPSISGNGESPDDALPSPKGTDPYGKSEGMRGPSLNQVEEQVTPPAAKDSVVNNAAGNDETKALSLKKEYRDQLLQLKDVYLGKLQGVYQEAMSTKKSGKSNNEVYKAFSHQAMALQEESQADVNQLLAQMKNKLAVQQLPSDSVNELRAAYYAEINKAEADITGKAKSDLAK</sequence>
<dbReference type="RefSeq" id="WP_166155192.1">
    <property type="nucleotide sequence ID" value="NZ_JAAOIW010000018.1"/>
</dbReference>
<name>A0ABX0JG47_9BACL</name>
<gene>
    <name evidence="2" type="ORF">G9U52_31605</name>
</gene>
<organism evidence="2 3">
    <name type="scientific">Paenibacillus agricola</name>
    <dbReference type="NCBI Taxonomy" id="2716264"/>
    <lineage>
        <taxon>Bacteria</taxon>
        <taxon>Bacillati</taxon>
        <taxon>Bacillota</taxon>
        <taxon>Bacilli</taxon>
        <taxon>Bacillales</taxon>
        <taxon>Paenibacillaceae</taxon>
        <taxon>Paenibacillus</taxon>
    </lineage>
</organism>
<proteinExistence type="predicted"/>
<keyword evidence="3" id="KW-1185">Reference proteome</keyword>
<protein>
    <recommendedName>
        <fullName evidence="4">Lipoprotein</fullName>
    </recommendedName>
</protein>
<feature type="region of interest" description="Disordered" evidence="1">
    <location>
        <begin position="41"/>
        <end position="116"/>
    </location>
</feature>
<comment type="caution">
    <text evidence="2">The sequence shown here is derived from an EMBL/GenBank/DDBJ whole genome shotgun (WGS) entry which is preliminary data.</text>
</comment>
<accession>A0ABX0JG47</accession>